<keyword evidence="9" id="KW-1185">Reference proteome</keyword>
<evidence type="ECO:0000256" key="1">
    <source>
        <dbReference type="ARBA" id="ARBA00004141"/>
    </source>
</evidence>
<dbReference type="InterPro" id="IPR037185">
    <property type="entry name" value="EmrE-like"/>
</dbReference>
<dbReference type="STRING" id="3818.A0A445DIG8"/>
<comment type="similarity">
    <text evidence="2 7">Belongs to the purine permeases (TC 2.A.7.14) family.</text>
</comment>
<protein>
    <recommendedName>
        <fullName evidence="7">Probable purine permease</fullName>
    </recommendedName>
</protein>
<dbReference type="AlphaFoldDB" id="A0A445DIG8"/>
<gene>
    <name evidence="8" type="ORF">Ahy_A04g020724</name>
</gene>
<keyword evidence="3 7" id="KW-0813">Transport</keyword>
<dbReference type="PANTHER" id="PTHR31376:SF3">
    <property type="entry name" value="PURINE PERMEASE 4-RELATED"/>
    <property type="match status" value="1"/>
</dbReference>
<dbReference type="OrthoDB" id="683622at2759"/>
<sequence length="407" mass="45637">MATPPLKNNNDIIDDESSIDDDQEEITTQLDLPSSSTMDDNNITIMQEEIMQTERGNNKRYIPLLVINYVCLFIGSVTSSLLSKYYFNHKGSSRWVSTWVQSSGFPLLLIPITLPYFLNLTKRKPFTDFTTKMVALSISIGFMLGINNLLFSWGNSFLPVSTSSLLLSSQLVFNLVLSIIIVKQKLTFSNVNCVVLLTLSSILLGLDSSHEKNGTKMEKDKYFIGFFCTIGAGLLFALYLPVMELVYRRVYCYQMVMEMQLIMEVAATLLASIGMSIDGGFSHMKVESERVFEKGGRIYWLTVTANMVTWQMCFMGMAGMIYMTSSLTGGICTTALVSMNVVGGVLVFRDSFNAVKAVSTAICIWGFCSYLYGLYTKNSHHHNHSSSSIEKDKENEMIPIINPFLTR</sequence>
<dbReference type="GO" id="GO:0016020">
    <property type="term" value="C:membrane"/>
    <property type="evidence" value="ECO:0007669"/>
    <property type="project" value="UniProtKB-SubCell"/>
</dbReference>
<reference evidence="8 9" key="1">
    <citation type="submission" date="2019-01" db="EMBL/GenBank/DDBJ databases">
        <title>Sequencing of cultivated peanut Arachis hypogaea provides insights into genome evolution and oil improvement.</title>
        <authorList>
            <person name="Chen X."/>
        </authorList>
    </citation>
    <scope>NUCLEOTIDE SEQUENCE [LARGE SCALE GENOMIC DNA]</scope>
    <source>
        <strain evidence="9">cv. Fuhuasheng</strain>
        <tissue evidence="8">Leaves</tissue>
    </source>
</reference>
<evidence type="ECO:0000313" key="8">
    <source>
        <dbReference type="EMBL" id="RYR62959.1"/>
    </source>
</evidence>
<feature type="transmembrane region" description="Helical" evidence="7">
    <location>
        <begin position="327"/>
        <end position="348"/>
    </location>
</feature>
<feature type="transmembrane region" description="Helical" evidence="7">
    <location>
        <begin position="222"/>
        <end position="240"/>
    </location>
</feature>
<organism evidence="8 9">
    <name type="scientific">Arachis hypogaea</name>
    <name type="common">Peanut</name>
    <dbReference type="NCBI Taxonomy" id="3818"/>
    <lineage>
        <taxon>Eukaryota</taxon>
        <taxon>Viridiplantae</taxon>
        <taxon>Streptophyta</taxon>
        <taxon>Embryophyta</taxon>
        <taxon>Tracheophyta</taxon>
        <taxon>Spermatophyta</taxon>
        <taxon>Magnoliopsida</taxon>
        <taxon>eudicotyledons</taxon>
        <taxon>Gunneridae</taxon>
        <taxon>Pentapetalae</taxon>
        <taxon>rosids</taxon>
        <taxon>fabids</taxon>
        <taxon>Fabales</taxon>
        <taxon>Fabaceae</taxon>
        <taxon>Papilionoideae</taxon>
        <taxon>50 kb inversion clade</taxon>
        <taxon>dalbergioids sensu lato</taxon>
        <taxon>Dalbergieae</taxon>
        <taxon>Pterocarpus clade</taxon>
        <taxon>Arachis</taxon>
    </lineage>
</organism>
<feature type="transmembrane region" description="Helical" evidence="7">
    <location>
        <begin position="189"/>
        <end position="206"/>
    </location>
</feature>
<dbReference type="GO" id="GO:0005345">
    <property type="term" value="F:purine nucleobase transmembrane transporter activity"/>
    <property type="evidence" value="ECO:0007669"/>
    <property type="project" value="UniProtKB-UniRule"/>
</dbReference>
<feature type="transmembrane region" description="Helical" evidence="7">
    <location>
        <begin position="61"/>
        <end position="83"/>
    </location>
</feature>
<feature type="transmembrane region" description="Helical" evidence="7">
    <location>
        <begin position="133"/>
        <end position="153"/>
    </location>
</feature>
<feature type="transmembrane region" description="Helical" evidence="7">
    <location>
        <begin position="103"/>
        <end position="121"/>
    </location>
</feature>
<dbReference type="GO" id="GO:0015211">
    <property type="term" value="F:purine nucleoside transmembrane transporter activity"/>
    <property type="evidence" value="ECO:0007669"/>
    <property type="project" value="UniProtKB-UniRule"/>
</dbReference>
<evidence type="ECO:0000256" key="4">
    <source>
        <dbReference type="ARBA" id="ARBA00022692"/>
    </source>
</evidence>
<evidence type="ECO:0000256" key="7">
    <source>
        <dbReference type="RuleBase" id="RU368015"/>
    </source>
</evidence>
<evidence type="ECO:0000256" key="5">
    <source>
        <dbReference type="ARBA" id="ARBA00022989"/>
    </source>
</evidence>
<feature type="transmembrane region" description="Helical" evidence="7">
    <location>
        <begin position="297"/>
        <end position="315"/>
    </location>
</feature>
<proteinExistence type="inferred from homology"/>
<keyword evidence="5 7" id="KW-1133">Transmembrane helix</keyword>
<keyword evidence="6 7" id="KW-0472">Membrane</keyword>
<dbReference type="PANTHER" id="PTHR31376">
    <property type="entry name" value="OS09G0467300 PROTEIN-RELATED"/>
    <property type="match status" value="1"/>
</dbReference>
<feature type="transmembrane region" description="Helical" evidence="7">
    <location>
        <begin position="165"/>
        <end position="182"/>
    </location>
</feature>
<dbReference type="EMBL" id="SDMP01000004">
    <property type="protein sequence ID" value="RYR62959.1"/>
    <property type="molecule type" value="Genomic_DNA"/>
</dbReference>
<accession>A0A445DIG8</accession>
<evidence type="ECO:0000313" key="9">
    <source>
        <dbReference type="Proteomes" id="UP000289738"/>
    </source>
</evidence>
<dbReference type="InterPro" id="IPR030182">
    <property type="entry name" value="PUP_plant"/>
</dbReference>
<dbReference type="Pfam" id="PF16913">
    <property type="entry name" value="PUNUT"/>
    <property type="match status" value="1"/>
</dbReference>
<evidence type="ECO:0000256" key="6">
    <source>
        <dbReference type="ARBA" id="ARBA00023136"/>
    </source>
</evidence>
<evidence type="ECO:0000256" key="3">
    <source>
        <dbReference type="ARBA" id="ARBA00022448"/>
    </source>
</evidence>
<dbReference type="Gramene" id="arahy.Tifrunner.gnm2.ann2.Ah04g135800.1">
    <property type="protein sequence ID" value="arahy.Tifrunner.gnm2.ann2.Ah04g135800.1-CDS"/>
    <property type="gene ID" value="arahy.Tifrunner.gnm2.ann2.Ah04g135800"/>
</dbReference>
<dbReference type="SUPFAM" id="SSF103481">
    <property type="entry name" value="Multidrug resistance efflux transporter EmrE"/>
    <property type="match status" value="1"/>
</dbReference>
<dbReference type="Proteomes" id="UP000289738">
    <property type="component" value="Chromosome A04"/>
</dbReference>
<name>A0A445DIG8_ARAHY</name>
<evidence type="ECO:0000256" key="2">
    <source>
        <dbReference type="ARBA" id="ARBA00006213"/>
    </source>
</evidence>
<feature type="transmembrane region" description="Helical" evidence="7">
    <location>
        <begin position="261"/>
        <end position="277"/>
    </location>
</feature>
<feature type="transmembrane region" description="Helical" evidence="7">
    <location>
        <begin position="354"/>
        <end position="375"/>
    </location>
</feature>
<keyword evidence="4 7" id="KW-0812">Transmembrane</keyword>
<comment type="subcellular location">
    <subcellularLocation>
        <location evidence="1 7">Membrane</location>
        <topology evidence="1 7">Multi-pass membrane protein</topology>
    </subcellularLocation>
</comment>
<comment type="caution">
    <text evidence="8">The sequence shown here is derived from an EMBL/GenBank/DDBJ whole genome shotgun (WGS) entry which is preliminary data.</text>
</comment>